<dbReference type="GO" id="GO:0003677">
    <property type="term" value="F:DNA binding"/>
    <property type="evidence" value="ECO:0007669"/>
    <property type="project" value="InterPro"/>
</dbReference>
<dbReference type="PANTHER" id="PTHR30461:SF23">
    <property type="entry name" value="DNA RECOMBINASE-RELATED"/>
    <property type="match status" value="1"/>
</dbReference>
<name>A0AA90U0X4_9EURY</name>
<proteinExistence type="predicted"/>
<dbReference type="Pfam" id="PF00239">
    <property type="entry name" value="Resolvase"/>
    <property type="match status" value="1"/>
</dbReference>
<protein>
    <submittedName>
        <fullName evidence="2">Site-specific DNA recombinase</fullName>
    </submittedName>
</protein>
<dbReference type="PANTHER" id="PTHR30461">
    <property type="entry name" value="DNA-INVERTASE FROM LAMBDOID PROPHAGE"/>
    <property type="match status" value="1"/>
</dbReference>
<sequence length="212" mass="24202">MKNNTIKKAGLYIRTSTDNQQDSIHLQRQELRNYCHSKGWVVHEEYIDFGFSGKDTERPAFQNIMQDAEDGKFQILLVTKIDRFARSIIDCLVSVEKLESYCVSFAATSQPIDTSSAMGKLTLQIMASFAEFERSIINERMTAGRRAAEQRGVICHRPKKEIPSKKLEELIEKGLSANACGKYFGVTASTITNRLINYGYVYENGEWKKEEH</sequence>
<organism evidence="2 3">
    <name type="scientific">Methanococcoides alaskense</name>
    <dbReference type="NCBI Taxonomy" id="325778"/>
    <lineage>
        <taxon>Archaea</taxon>
        <taxon>Methanobacteriati</taxon>
        <taxon>Methanobacteriota</taxon>
        <taxon>Stenosarchaea group</taxon>
        <taxon>Methanomicrobia</taxon>
        <taxon>Methanosarcinales</taxon>
        <taxon>Methanosarcinaceae</taxon>
        <taxon>Methanococcoides</taxon>
    </lineage>
</organism>
<feature type="domain" description="Resolvase/invertase-type recombinase catalytic" evidence="1">
    <location>
        <begin position="8"/>
        <end position="152"/>
    </location>
</feature>
<dbReference type="SUPFAM" id="SSF53041">
    <property type="entry name" value="Resolvase-like"/>
    <property type="match status" value="1"/>
</dbReference>
<evidence type="ECO:0000313" key="2">
    <source>
        <dbReference type="EMBL" id="MDR6223662.1"/>
    </source>
</evidence>
<dbReference type="EMBL" id="JAVDQI010000010">
    <property type="protein sequence ID" value="MDR6223662.1"/>
    <property type="molecule type" value="Genomic_DNA"/>
</dbReference>
<evidence type="ECO:0000313" key="3">
    <source>
        <dbReference type="Proteomes" id="UP001185015"/>
    </source>
</evidence>
<dbReference type="InterPro" id="IPR006119">
    <property type="entry name" value="Resolv_N"/>
</dbReference>
<dbReference type="Proteomes" id="UP001185015">
    <property type="component" value="Unassembled WGS sequence"/>
</dbReference>
<dbReference type="RefSeq" id="WP_270095353.1">
    <property type="nucleotide sequence ID" value="NZ_JAQFFK010000001.1"/>
</dbReference>
<dbReference type="InterPro" id="IPR050639">
    <property type="entry name" value="SSR_resolvase"/>
</dbReference>
<dbReference type="PROSITE" id="PS51736">
    <property type="entry name" value="RECOMBINASES_3"/>
    <property type="match status" value="1"/>
</dbReference>
<evidence type="ECO:0000259" key="1">
    <source>
        <dbReference type="PROSITE" id="PS51736"/>
    </source>
</evidence>
<dbReference type="Gene3D" id="3.40.50.1390">
    <property type="entry name" value="Resolvase, N-terminal catalytic domain"/>
    <property type="match status" value="1"/>
</dbReference>
<keyword evidence="3" id="KW-1185">Reference proteome</keyword>
<dbReference type="GO" id="GO:0000150">
    <property type="term" value="F:DNA strand exchange activity"/>
    <property type="evidence" value="ECO:0007669"/>
    <property type="project" value="InterPro"/>
</dbReference>
<gene>
    <name evidence="2" type="ORF">J2750_002135</name>
</gene>
<dbReference type="InterPro" id="IPR036162">
    <property type="entry name" value="Resolvase-like_N_sf"/>
</dbReference>
<accession>A0AA90U0X4</accession>
<dbReference type="AlphaFoldDB" id="A0AA90U0X4"/>
<reference evidence="2 3" key="1">
    <citation type="submission" date="2023-07" db="EMBL/GenBank/DDBJ databases">
        <title>Genomic Encyclopedia of Type Strains, Phase IV (KMG-IV): sequencing the most valuable type-strain genomes for metagenomic binning, comparative biology and taxonomic classification.</title>
        <authorList>
            <person name="Goeker M."/>
        </authorList>
    </citation>
    <scope>NUCLEOTIDE SEQUENCE [LARGE SCALE GENOMIC DNA]</scope>
    <source>
        <strain evidence="2 3">DSM 17273</strain>
    </source>
</reference>
<dbReference type="CDD" id="cd03768">
    <property type="entry name" value="SR_ResInv"/>
    <property type="match status" value="1"/>
</dbReference>
<comment type="caution">
    <text evidence="2">The sequence shown here is derived from an EMBL/GenBank/DDBJ whole genome shotgun (WGS) entry which is preliminary data.</text>
</comment>
<dbReference type="SMART" id="SM00857">
    <property type="entry name" value="Resolvase"/>
    <property type="match status" value="1"/>
</dbReference>